<dbReference type="PANTHER" id="PTHR30012">
    <property type="entry name" value="GENERAL SECRETION PATHWAY PROTEIN"/>
    <property type="match status" value="1"/>
</dbReference>
<evidence type="ECO:0000256" key="8">
    <source>
        <dbReference type="SAM" id="Phobius"/>
    </source>
</evidence>
<evidence type="ECO:0000313" key="11">
    <source>
        <dbReference type="Proteomes" id="UP000260665"/>
    </source>
</evidence>
<protein>
    <submittedName>
        <fullName evidence="10">Type II secretion system protein</fullName>
    </submittedName>
</protein>
<organism evidence="10 11">
    <name type="scientific">Rhodoferax lacus</name>
    <dbReference type="NCBI Taxonomy" id="2184758"/>
    <lineage>
        <taxon>Bacteria</taxon>
        <taxon>Pseudomonadati</taxon>
        <taxon>Pseudomonadota</taxon>
        <taxon>Betaproteobacteria</taxon>
        <taxon>Burkholderiales</taxon>
        <taxon>Comamonadaceae</taxon>
        <taxon>Rhodoferax</taxon>
    </lineage>
</organism>
<gene>
    <name evidence="10" type="ORF">DIC66_16515</name>
</gene>
<feature type="transmembrane region" description="Helical" evidence="8">
    <location>
        <begin position="163"/>
        <end position="186"/>
    </location>
</feature>
<sequence length="396" mass="43101">MEFIVKSLQADAAVAISRLQAANAVDARQQAEGMGLDVLSIAPASWLSRLSKPQGGAKFPLLLFSQELLQLLNSGVSLVEAVETLAEKEARPAVRDVLQGIISSLRQGKPFSAALEEAPQAFEALYVASVRASEHTSGLSESLARYVAYATQLETLRGRLVSAAIYPVILVAVSSLVILFLMGYVVPRFAHIYEDMGGDLPFLSRLLLQGGLLLEEYWYVVWLALGAVALVLLAGGARLAGKRLLGLLWRIPAVGERMRVYQLARLYRTLGMLLRGGIAIVPALEMVTGLLSTSLQPRLVEASRRVREGQAISHSFEVSGLTTAVSLRMLRVGERAGNMGEMMERAAAFHDDEMARWAEWVTRLLGPLLMLVMGLVIGTVVVLMYMPIFQLAESVK</sequence>
<dbReference type="RefSeq" id="WP_117179196.1">
    <property type="nucleotide sequence ID" value="NZ_QFZK01000012.1"/>
</dbReference>
<evidence type="ECO:0000256" key="6">
    <source>
        <dbReference type="ARBA" id="ARBA00022989"/>
    </source>
</evidence>
<dbReference type="Proteomes" id="UP000260665">
    <property type="component" value="Unassembled WGS sequence"/>
</dbReference>
<evidence type="ECO:0000259" key="9">
    <source>
        <dbReference type="Pfam" id="PF00482"/>
    </source>
</evidence>
<dbReference type="PANTHER" id="PTHR30012:SF7">
    <property type="entry name" value="PROTEIN TRANSPORT PROTEIN HOFC HOMOLOG"/>
    <property type="match status" value="1"/>
</dbReference>
<dbReference type="PRINTS" id="PR00812">
    <property type="entry name" value="BCTERIALGSPF"/>
</dbReference>
<dbReference type="Pfam" id="PF00482">
    <property type="entry name" value="T2SSF"/>
    <property type="match status" value="2"/>
</dbReference>
<dbReference type="InterPro" id="IPR018076">
    <property type="entry name" value="T2SS_GspF_dom"/>
</dbReference>
<keyword evidence="7 8" id="KW-0472">Membrane</keyword>
<accession>A0A3E1RAV4</accession>
<feature type="transmembrane region" description="Helical" evidence="8">
    <location>
        <begin position="217"/>
        <end position="240"/>
    </location>
</feature>
<dbReference type="InterPro" id="IPR003004">
    <property type="entry name" value="GspF/PilC"/>
</dbReference>
<dbReference type="OrthoDB" id="9805682at2"/>
<keyword evidence="6 8" id="KW-1133">Transmembrane helix</keyword>
<dbReference type="InterPro" id="IPR042094">
    <property type="entry name" value="T2SS_GspF_sf"/>
</dbReference>
<keyword evidence="11" id="KW-1185">Reference proteome</keyword>
<evidence type="ECO:0000256" key="4">
    <source>
        <dbReference type="ARBA" id="ARBA00022519"/>
    </source>
</evidence>
<name>A0A3E1RAV4_9BURK</name>
<dbReference type="EMBL" id="QFZK01000012">
    <property type="protein sequence ID" value="RFO95790.1"/>
    <property type="molecule type" value="Genomic_DNA"/>
</dbReference>
<comment type="subcellular location">
    <subcellularLocation>
        <location evidence="1">Cell inner membrane</location>
        <topology evidence="1">Multi-pass membrane protein</topology>
    </subcellularLocation>
</comment>
<dbReference type="AlphaFoldDB" id="A0A3E1RAV4"/>
<evidence type="ECO:0000256" key="1">
    <source>
        <dbReference type="ARBA" id="ARBA00004429"/>
    </source>
</evidence>
<feature type="transmembrane region" description="Helical" evidence="8">
    <location>
        <begin position="364"/>
        <end position="386"/>
    </location>
</feature>
<reference evidence="10 11" key="1">
    <citation type="submission" date="2018-05" db="EMBL/GenBank/DDBJ databases">
        <title>Rhodoferax soyangensis sp.nov., isolated from an oligotrophic freshwater lake.</title>
        <authorList>
            <person name="Park M."/>
        </authorList>
    </citation>
    <scope>NUCLEOTIDE SEQUENCE [LARGE SCALE GENOMIC DNA]</scope>
    <source>
        <strain evidence="10 11">IMCC26218</strain>
    </source>
</reference>
<dbReference type="GO" id="GO:0015628">
    <property type="term" value="P:protein secretion by the type II secretion system"/>
    <property type="evidence" value="ECO:0007669"/>
    <property type="project" value="TreeGrafter"/>
</dbReference>
<keyword evidence="4" id="KW-0997">Cell inner membrane</keyword>
<evidence type="ECO:0000256" key="7">
    <source>
        <dbReference type="ARBA" id="ARBA00023136"/>
    </source>
</evidence>
<feature type="domain" description="Type II secretion system protein GspF" evidence="9">
    <location>
        <begin position="64"/>
        <end position="187"/>
    </location>
</feature>
<feature type="domain" description="Type II secretion system protein GspF" evidence="9">
    <location>
        <begin position="267"/>
        <end position="387"/>
    </location>
</feature>
<evidence type="ECO:0000256" key="3">
    <source>
        <dbReference type="ARBA" id="ARBA00022475"/>
    </source>
</evidence>
<evidence type="ECO:0000256" key="2">
    <source>
        <dbReference type="ARBA" id="ARBA00005745"/>
    </source>
</evidence>
<evidence type="ECO:0000313" key="10">
    <source>
        <dbReference type="EMBL" id="RFO95790.1"/>
    </source>
</evidence>
<dbReference type="GO" id="GO:0005886">
    <property type="term" value="C:plasma membrane"/>
    <property type="evidence" value="ECO:0007669"/>
    <property type="project" value="UniProtKB-SubCell"/>
</dbReference>
<keyword evidence="3" id="KW-1003">Cell membrane</keyword>
<dbReference type="Gene3D" id="1.20.81.30">
    <property type="entry name" value="Type II secretion system (T2SS), domain F"/>
    <property type="match status" value="2"/>
</dbReference>
<evidence type="ECO:0000256" key="5">
    <source>
        <dbReference type="ARBA" id="ARBA00022692"/>
    </source>
</evidence>
<comment type="similarity">
    <text evidence="2">Belongs to the GSP F family.</text>
</comment>
<keyword evidence="5 8" id="KW-0812">Transmembrane</keyword>
<proteinExistence type="inferred from homology"/>
<comment type="caution">
    <text evidence="10">The sequence shown here is derived from an EMBL/GenBank/DDBJ whole genome shotgun (WGS) entry which is preliminary data.</text>
</comment>